<reference evidence="7" key="1">
    <citation type="submission" date="2025-08" db="UniProtKB">
        <authorList>
            <consortium name="Ensembl"/>
        </authorList>
    </citation>
    <scope>IDENTIFICATION</scope>
</reference>
<accession>A0A8C8MGR6</accession>
<dbReference type="PROSITE" id="PS50835">
    <property type="entry name" value="IG_LIKE"/>
    <property type="match status" value="5"/>
</dbReference>
<feature type="domain" description="Ig-like" evidence="6">
    <location>
        <begin position="77"/>
        <end position="171"/>
    </location>
</feature>
<dbReference type="AlphaFoldDB" id="A0A8C8MGR6"/>
<dbReference type="GO" id="GO:0006955">
    <property type="term" value="P:immune response"/>
    <property type="evidence" value="ECO:0007669"/>
    <property type="project" value="TreeGrafter"/>
</dbReference>
<dbReference type="Pfam" id="PF13895">
    <property type="entry name" value="Ig_2"/>
    <property type="match status" value="2"/>
</dbReference>
<dbReference type="InterPro" id="IPR050488">
    <property type="entry name" value="Ig_Fc_receptor"/>
</dbReference>
<evidence type="ECO:0000256" key="1">
    <source>
        <dbReference type="ARBA" id="ARBA00022729"/>
    </source>
</evidence>
<dbReference type="PANTHER" id="PTHR11481:SF125">
    <property type="entry name" value="PLATELET ENDOTHELIAL CELL ADHESION MOLECULE-LIKE ISOFORM X1"/>
    <property type="match status" value="1"/>
</dbReference>
<proteinExistence type="predicted"/>
<feature type="region of interest" description="Disordered" evidence="4">
    <location>
        <begin position="722"/>
        <end position="786"/>
    </location>
</feature>
<evidence type="ECO:0000313" key="8">
    <source>
        <dbReference type="Proteomes" id="UP000694402"/>
    </source>
</evidence>
<evidence type="ECO:0000313" key="7">
    <source>
        <dbReference type="Ensembl" id="ENSOTSP00005090897.2"/>
    </source>
</evidence>
<evidence type="ECO:0000256" key="3">
    <source>
        <dbReference type="ARBA" id="ARBA00023180"/>
    </source>
</evidence>
<dbReference type="InterPro" id="IPR003599">
    <property type="entry name" value="Ig_sub"/>
</dbReference>
<feature type="domain" description="Ig-like" evidence="6">
    <location>
        <begin position="364"/>
        <end position="444"/>
    </location>
</feature>
<dbReference type="InterPro" id="IPR003598">
    <property type="entry name" value="Ig_sub2"/>
</dbReference>
<dbReference type="InterPro" id="IPR013783">
    <property type="entry name" value="Ig-like_fold"/>
</dbReference>
<reference evidence="7" key="2">
    <citation type="submission" date="2025-09" db="UniProtKB">
        <authorList>
            <consortium name="Ensembl"/>
        </authorList>
    </citation>
    <scope>IDENTIFICATION</scope>
</reference>
<evidence type="ECO:0000256" key="5">
    <source>
        <dbReference type="SAM" id="Phobius"/>
    </source>
</evidence>
<dbReference type="SUPFAM" id="SSF48726">
    <property type="entry name" value="Immunoglobulin"/>
    <property type="match status" value="5"/>
</dbReference>
<protein>
    <recommendedName>
        <fullName evidence="6">Ig-like domain-containing protein</fullName>
    </recommendedName>
</protein>
<organism evidence="7 8">
    <name type="scientific">Oncorhynchus tshawytscha</name>
    <name type="common">Chinook salmon</name>
    <name type="synonym">Salmo tshawytscha</name>
    <dbReference type="NCBI Taxonomy" id="74940"/>
    <lineage>
        <taxon>Eukaryota</taxon>
        <taxon>Metazoa</taxon>
        <taxon>Chordata</taxon>
        <taxon>Craniata</taxon>
        <taxon>Vertebrata</taxon>
        <taxon>Euteleostomi</taxon>
        <taxon>Actinopterygii</taxon>
        <taxon>Neopterygii</taxon>
        <taxon>Teleostei</taxon>
        <taxon>Protacanthopterygii</taxon>
        <taxon>Salmoniformes</taxon>
        <taxon>Salmonidae</taxon>
        <taxon>Salmoninae</taxon>
        <taxon>Oncorhynchus</taxon>
    </lineage>
</organism>
<dbReference type="InterPro" id="IPR040878">
    <property type="entry name" value="IL-40-like_Ig"/>
</dbReference>
<dbReference type="CDD" id="cd00096">
    <property type="entry name" value="Ig"/>
    <property type="match status" value="1"/>
</dbReference>
<dbReference type="InterPro" id="IPR036179">
    <property type="entry name" value="Ig-like_dom_sf"/>
</dbReference>
<dbReference type="SMART" id="SM00409">
    <property type="entry name" value="IG"/>
    <property type="match status" value="5"/>
</dbReference>
<keyword evidence="8" id="KW-1185">Reference proteome</keyword>
<evidence type="ECO:0000256" key="4">
    <source>
        <dbReference type="SAM" id="MobiDB-lite"/>
    </source>
</evidence>
<dbReference type="GeneTree" id="ENSGT01140000282577"/>
<gene>
    <name evidence="7" type="primary">PECAM1</name>
</gene>
<feature type="domain" description="Ig-like" evidence="6">
    <location>
        <begin position="273"/>
        <end position="356"/>
    </location>
</feature>
<keyword evidence="3" id="KW-0325">Glycoprotein</keyword>
<dbReference type="GO" id="GO:0009897">
    <property type="term" value="C:external side of plasma membrane"/>
    <property type="evidence" value="ECO:0007669"/>
    <property type="project" value="TreeGrafter"/>
</dbReference>
<dbReference type="Pfam" id="PF17736">
    <property type="entry name" value="Ig_C17orf99"/>
    <property type="match status" value="1"/>
</dbReference>
<evidence type="ECO:0000259" key="6">
    <source>
        <dbReference type="PROSITE" id="PS50835"/>
    </source>
</evidence>
<name>A0A8C8MGR6_ONCTS</name>
<keyword evidence="5" id="KW-0812">Transmembrane</keyword>
<dbReference type="SMART" id="SM00408">
    <property type="entry name" value="IGc2"/>
    <property type="match status" value="1"/>
</dbReference>
<dbReference type="GO" id="GO:0098742">
    <property type="term" value="P:cell-cell adhesion via plasma-membrane adhesion molecules"/>
    <property type="evidence" value="ECO:0007669"/>
    <property type="project" value="TreeGrafter"/>
</dbReference>
<keyword evidence="5" id="KW-1133">Transmembrane helix</keyword>
<feature type="compositionally biased region" description="Polar residues" evidence="4">
    <location>
        <begin position="731"/>
        <end position="740"/>
    </location>
</feature>
<evidence type="ECO:0000256" key="2">
    <source>
        <dbReference type="ARBA" id="ARBA00023157"/>
    </source>
</evidence>
<keyword evidence="2" id="KW-1015">Disulfide bond</keyword>
<dbReference type="Gene3D" id="2.60.40.10">
    <property type="entry name" value="Immunoglobulins"/>
    <property type="match status" value="6"/>
</dbReference>
<keyword evidence="1" id="KW-0732">Signal</keyword>
<feature type="transmembrane region" description="Helical" evidence="5">
    <location>
        <begin position="647"/>
        <end position="666"/>
    </location>
</feature>
<dbReference type="Ensembl" id="ENSOTST00005098650.2">
    <property type="protein sequence ID" value="ENSOTSP00005090897.2"/>
    <property type="gene ID" value="ENSOTSG00005033343.2"/>
</dbReference>
<feature type="domain" description="Ig-like" evidence="6">
    <location>
        <begin position="552"/>
        <end position="638"/>
    </location>
</feature>
<feature type="compositionally biased region" description="Polar residues" evidence="4">
    <location>
        <begin position="767"/>
        <end position="777"/>
    </location>
</feature>
<feature type="domain" description="Ig-like" evidence="6">
    <location>
        <begin position="458"/>
        <end position="538"/>
    </location>
</feature>
<dbReference type="GO" id="GO:0007166">
    <property type="term" value="P:cell surface receptor signaling pathway"/>
    <property type="evidence" value="ECO:0007669"/>
    <property type="project" value="TreeGrafter"/>
</dbReference>
<keyword evidence="5" id="KW-0472">Membrane</keyword>
<dbReference type="GO" id="GO:0004888">
    <property type="term" value="F:transmembrane signaling receptor activity"/>
    <property type="evidence" value="ECO:0007669"/>
    <property type="project" value="TreeGrafter"/>
</dbReference>
<dbReference type="InterPro" id="IPR007110">
    <property type="entry name" value="Ig-like_dom"/>
</dbReference>
<dbReference type="PANTHER" id="PTHR11481">
    <property type="entry name" value="IMMUNOGLOBULIN FC RECEPTOR"/>
    <property type="match status" value="1"/>
</dbReference>
<sequence length="822" mass="90460">MVRGCRWKREKGLEKQYREAGTKWGHGIEGVMGHSSRISLRQPPPMWEPQQPSVRMVTRLLLLTSALLSTCQAVESPALFTSVTLTLEPSNAVSQGTNVTVRCQALVSSSGFLNRKYTIYKDNTVVYTESITTAEDLIYSLRMARVANTGKYKCKVNIPGKELSSSSEKLTVTGLQTPVLSVDKRVFSEGEEVTVGCKAPGESGAIVFYFYKDSKELYEERVDANHVETRLRFNNAGDHRLHCDYRVILLTDSVPSNASNNVVVTVKELFITPVISVRPHGSMIIEGDNLDISCSVSGNLQNSSGLKVFLSKGPTLLSSGQSKANHSMRALAEHSGEFQCSLEVGNVVKRATENVRITELFSQPVLTMYPTEVFEREKITLTCKSTNYSSDRISSSDVKYSIYKDNYTLTPGSFNGIYVVPGVVPNSSGIYSCKADARMISKYSAKLPVQAKVLVSKPEITAIGRVIVGKPFQVRCHSDRGSLPIEYTLWKKYSEVNSTTVQQPHHQAIFPVTVQHYSDMQDYKCEARNNPKIDTVVSNKLNTTVIVPLSNPGLSVVPDLLEVTEGNEMYLICGVEGSPPVTFKWYRRGNVQPLFTTTSTQSSASHRIKGVGNEHSGTYYCEAINYANMVRSQPVTVDVKMATWKKGLIVACCLLVVALLALACVLRYNSKRGKRENAAELSVKPSSPKSDDSLTVSLTHSTMEVYNPPEVGVDAAVSVWSERPVDPGSDGESSAASNNEPDVEYTEVVHRQPVDPARAPLRKGTETVYSEVQNSPTGAPGDHYDYQGSVEYADLNGDQPEVNQALLEVNHQDHHDLPVPVE</sequence>
<dbReference type="Pfam" id="PF13927">
    <property type="entry name" value="Ig_3"/>
    <property type="match status" value="1"/>
</dbReference>
<dbReference type="Proteomes" id="UP000694402">
    <property type="component" value="Unassembled WGS sequence"/>
</dbReference>